<sequence length="132" mass="14024">METTPGSGLAHALNSAQPALGPKHPDIRLKAALSSSGQWTCSHGSGLRDQRGAVLEDHKELLARQEALLTPPPNLQPWAGGLDRLTSRAHRSACCSPLIVVSHQNVDELHFMRGETASVSTAFLLLAGDLGF</sequence>
<evidence type="ECO:0000313" key="2">
    <source>
        <dbReference type="EMBL" id="KAJ8377654.1"/>
    </source>
</evidence>
<keyword evidence="3" id="KW-1185">Reference proteome</keyword>
<protein>
    <submittedName>
        <fullName evidence="2">Uncharacterized protein</fullName>
    </submittedName>
</protein>
<organism evidence="2 3">
    <name type="scientific">Aldrovandia affinis</name>
    <dbReference type="NCBI Taxonomy" id="143900"/>
    <lineage>
        <taxon>Eukaryota</taxon>
        <taxon>Metazoa</taxon>
        <taxon>Chordata</taxon>
        <taxon>Craniata</taxon>
        <taxon>Vertebrata</taxon>
        <taxon>Euteleostomi</taxon>
        <taxon>Actinopterygii</taxon>
        <taxon>Neopterygii</taxon>
        <taxon>Teleostei</taxon>
        <taxon>Notacanthiformes</taxon>
        <taxon>Halosauridae</taxon>
        <taxon>Aldrovandia</taxon>
    </lineage>
</organism>
<reference evidence="2" key="1">
    <citation type="journal article" date="2023" name="Science">
        <title>Genome structures resolve the early diversification of teleost fishes.</title>
        <authorList>
            <person name="Parey E."/>
            <person name="Louis A."/>
            <person name="Montfort J."/>
            <person name="Bouchez O."/>
            <person name="Roques C."/>
            <person name="Iampietro C."/>
            <person name="Lluch J."/>
            <person name="Castinel A."/>
            <person name="Donnadieu C."/>
            <person name="Desvignes T."/>
            <person name="Floi Bucao C."/>
            <person name="Jouanno E."/>
            <person name="Wen M."/>
            <person name="Mejri S."/>
            <person name="Dirks R."/>
            <person name="Jansen H."/>
            <person name="Henkel C."/>
            <person name="Chen W.J."/>
            <person name="Zahm M."/>
            <person name="Cabau C."/>
            <person name="Klopp C."/>
            <person name="Thompson A.W."/>
            <person name="Robinson-Rechavi M."/>
            <person name="Braasch I."/>
            <person name="Lecointre G."/>
            <person name="Bobe J."/>
            <person name="Postlethwait J.H."/>
            <person name="Berthelot C."/>
            <person name="Roest Crollius H."/>
            <person name="Guiguen Y."/>
        </authorList>
    </citation>
    <scope>NUCLEOTIDE SEQUENCE</scope>
    <source>
        <strain evidence="2">NC1722</strain>
    </source>
</reference>
<feature type="region of interest" description="Disordered" evidence="1">
    <location>
        <begin position="1"/>
        <end position="24"/>
    </location>
</feature>
<proteinExistence type="predicted"/>
<accession>A0AAD7RF51</accession>
<dbReference type="Proteomes" id="UP001221898">
    <property type="component" value="Unassembled WGS sequence"/>
</dbReference>
<dbReference type="AlphaFoldDB" id="A0AAD7RF51"/>
<name>A0AAD7RF51_9TELE</name>
<comment type="caution">
    <text evidence="2">The sequence shown here is derived from an EMBL/GenBank/DDBJ whole genome shotgun (WGS) entry which is preliminary data.</text>
</comment>
<gene>
    <name evidence="2" type="ORF">AAFF_G00254990</name>
</gene>
<dbReference type="EMBL" id="JAINUG010000344">
    <property type="protein sequence ID" value="KAJ8377654.1"/>
    <property type="molecule type" value="Genomic_DNA"/>
</dbReference>
<evidence type="ECO:0000256" key="1">
    <source>
        <dbReference type="SAM" id="MobiDB-lite"/>
    </source>
</evidence>
<evidence type="ECO:0000313" key="3">
    <source>
        <dbReference type="Proteomes" id="UP001221898"/>
    </source>
</evidence>